<evidence type="ECO:0000313" key="2">
    <source>
        <dbReference type="EMBL" id="ADB53354.1"/>
    </source>
</evidence>
<dbReference type="Pfam" id="PF13416">
    <property type="entry name" value="SBP_bac_8"/>
    <property type="match status" value="1"/>
</dbReference>
<gene>
    <name evidence="2" type="ordered locus">Cwoe_4943</name>
</gene>
<dbReference type="STRING" id="469383.Cwoe_4943"/>
<protein>
    <submittedName>
        <fullName evidence="2">Extracellular solute-binding protein</fullName>
    </submittedName>
</protein>
<dbReference type="Proteomes" id="UP000008229">
    <property type="component" value="Chromosome"/>
</dbReference>
<dbReference type="AlphaFoldDB" id="D3FC59"/>
<sequence precursor="true">MRRRWCAAMAATTLLATALAGCGSSDDDGGTTTAGAKQSGGVELRVLEAGGASGEAMQKAYIAPFEQATGNSVVRASPSEMGKLQAQVRTGKVTDSIVELDSIQAVAAGALGLTEPIDYAAVRAAPMDPAARHENALCYQYYSTIPAWRAGARALPSVQQFFDVDGYPGKRSLPDYPTFALPLAAVADGVPLDRVFPLDVDRAFAALDRIKDDVDVWWSSGAQPAQLLRDGEVDYALAWSGRIAAQDGIEHTYDGGLLDLGCLVVPRGAPHVEQANALLHEYSLPANQAELARLIPYSGPAEGMARLVAPERAKLLPTGEGNRDVQFLQDPEWWAANYEDVLKRWEAWKLSR</sequence>
<dbReference type="eggNOG" id="COG0687">
    <property type="taxonomic scope" value="Bacteria"/>
</dbReference>
<accession>D3FC59</accession>
<feature type="signal peptide" evidence="1">
    <location>
        <begin position="1"/>
        <end position="20"/>
    </location>
</feature>
<name>D3FC59_CONWI</name>
<reference evidence="3" key="2">
    <citation type="submission" date="2010-01" db="EMBL/GenBank/DDBJ databases">
        <title>The complete genome of Conexibacter woesei DSM 14684.</title>
        <authorList>
            <consortium name="US DOE Joint Genome Institute (JGI-PGF)"/>
            <person name="Lucas S."/>
            <person name="Copeland A."/>
            <person name="Lapidus A."/>
            <person name="Glavina del Rio T."/>
            <person name="Dalin E."/>
            <person name="Tice H."/>
            <person name="Bruce D."/>
            <person name="Goodwin L."/>
            <person name="Pitluck S."/>
            <person name="Kyrpides N."/>
            <person name="Mavromatis K."/>
            <person name="Ivanova N."/>
            <person name="Mikhailova N."/>
            <person name="Chertkov O."/>
            <person name="Brettin T."/>
            <person name="Detter J.C."/>
            <person name="Han C."/>
            <person name="Larimer F."/>
            <person name="Land M."/>
            <person name="Hauser L."/>
            <person name="Markowitz V."/>
            <person name="Cheng J.-F."/>
            <person name="Hugenholtz P."/>
            <person name="Woyke T."/>
            <person name="Wu D."/>
            <person name="Pukall R."/>
            <person name="Steenblock K."/>
            <person name="Schneider S."/>
            <person name="Klenk H.-P."/>
            <person name="Eisen J.A."/>
        </authorList>
    </citation>
    <scope>NUCLEOTIDE SEQUENCE [LARGE SCALE GENOMIC DNA]</scope>
    <source>
        <strain evidence="3">DSM 14684 / CIP 108061 / JCM 11494 / NBRC 100937 / ID131577</strain>
    </source>
</reference>
<dbReference type="HOGENOM" id="CLU_026974_8_0_11"/>
<dbReference type="OrthoDB" id="9815444at2"/>
<evidence type="ECO:0000313" key="3">
    <source>
        <dbReference type="Proteomes" id="UP000008229"/>
    </source>
</evidence>
<proteinExistence type="predicted"/>
<reference evidence="2 3" key="1">
    <citation type="journal article" date="2010" name="Stand. Genomic Sci.">
        <title>Complete genome sequence of Conexibacter woesei type strain (ID131577).</title>
        <authorList>
            <person name="Pukall R."/>
            <person name="Lapidus A."/>
            <person name="Glavina Del Rio T."/>
            <person name="Copeland A."/>
            <person name="Tice H."/>
            <person name="Cheng J.-F."/>
            <person name="Lucas S."/>
            <person name="Chen F."/>
            <person name="Nolan M."/>
            <person name="Bruce D."/>
            <person name="Goodwin L."/>
            <person name="Pitluck S."/>
            <person name="Mavromatis K."/>
            <person name="Ivanova N."/>
            <person name="Ovchinnikova G."/>
            <person name="Pati A."/>
            <person name="Chen A."/>
            <person name="Palaniappan K."/>
            <person name="Land M."/>
            <person name="Hauser L."/>
            <person name="Chang Y.-J."/>
            <person name="Jeffries C.D."/>
            <person name="Chain P."/>
            <person name="Meincke L."/>
            <person name="Sims D."/>
            <person name="Brettin T."/>
            <person name="Detter J.C."/>
            <person name="Rohde M."/>
            <person name="Goeker M."/>
            <person name="Bristow J."/>
            <person name="Eisen J.A."/>
            <person name="Markowitz V."/>
            <person name="Kyrpides N.C."/>
            <person name="Klenk H.-P."/>
            <person name="Hugenholtz P."/>
        </authorList>
    </citation>
    <scope>NUCLEOTIDE SEQUENCE [LARGE SCALE GENOMIC DNA]</scope>
    <source>
        <strain evidence="3">DSM 14684 / CIP 108061 / JCM 11494 / NBRC 100937 / ID131577</strain>
    </source>
</reference>
<dbReference type="PROSITE" id="PS51257">
    <property type="entry name" value="PROKAR_LIPOPROTEIN"/>
    <property type="match status" value="1"/>
</dbReference>
<dbReference type="SUPFAM" id="SSF53850">
    <property type="entry name" value="Periplasmic binding protein-like II"/>
    <property type="match status" value="1"/>
</dbReference>
<feature type="chain" id="PRO_5039528822" evidence="1">
    <location>
        <begin position="21"/>
        <end position="352"/>
    </location>
</feature>
<dbReference type="EMBL" id="CP001854">
    <property type="protein sequence ID" value="ADB53354.1"/>
    <property type="molecule type" value="Genomic_DNA"/>
</dbReference>
<keyword evidence="3" id="KW-1185">Reference proteome</keyword>
<dbReference type="KEGG" id="cwo:Cwoe_4943"/>
<dbReference type="InterPro" id="IPR006059">
    <property type="entry name" value="SBP"/>
</dbReference>
<keyword evidence="1" id="KW-0732">Signal</keyword>
<dbReference type="RefSeq" id="WP_012936405.1">
    <property type="nucleotide sequence ID" value="NC_013739.1"/>
</dbReference>
<evidence type="ECO:0000256" key="1">
    <source>
        <dbReference type="SAM" id="SignalP"/>
    </source>
</evidence>
<dbReference type="Gene3D" id="3.40.190.10">
    <property type="entry name" value="Periplasmic binding protein-like II"/>
    <property type="match status" value="2"/>
</dbReference>
<organism evidence="2 3">
    <name type="scientific">Conexibacter woesei (strain DSM 14684 / CCUG 47730 / CIP 108061 / JCM 11494 / NBRC 100937 / ID131577)</name>
    <dbReference type="NCBI Taxonomy" id="469383"/>
    <lineage>
        <taxon>Bacteria</taxon>
        <taxon>Bacillati</taxon>
        <taxon>Actinomycetota</taxon>
        <taxon>Thermoleophilia</taxon>
        <taxon>Solirubrobacterales</taxon>
        <taxon>Conexibacteraceae</taxon>
        <taxon>Conexibacter</taxon>
    </lineage>
</organism>